<dbReference type="NCBIfam" id="TIGR00357">
    <property type="entry name" value="peptide-methionine (R)-S-oxide reductase MsrB"/>
    <property type="match status" value="1"/>
</dbReference>
<dbReference type="SUPFAM" id="SSF52833">
    <property type="entry name" value="Thioredoxin-like"/>
    <property type="match status" value="1"/>
</dbReference>
<dbReference type="NCBIfam" id="TIGR00401">
    <property type="entry name" value="msrA"/>
    <property type="match status" value="1"/>
</dbReference>
<evidence type="ECO:0000313" key="11">
    <source>
        <dbReference type="Proteomes" id="UP001152447"/>
    </source>
</evidence>
<dbReference type="PANTHER" id="PTHR43774">
    <property type="entry name" value="PEPTIDE METHIONINE SULFOXIDE REDUCTASE"/>
    <property type="match status" value="1"/>
</dbReference>
<dbReference type="RefSeq" id="WP_262976331.1">
    <property type="nucleotide sequence ID" value="NZ_CAMAPB010000011.1"/>
</dbReference>
<dbReference type="Pfam" id="PF13098">
    <property type="entry name" value="Thioredoxin_2"/>
    <property type="match status" value="1"/>
</dbReference>
<dbReference type="Gene3D" id="3.30.1060.10">
    <property type="entry name" value="Peptide methionine sulphoxide reductase MsrA"/>
    <property type="match status" value="1"/>
</dbReference>
<gene>
    <name evidence="7 10" type="primary">msrA</name>
    <name evidence="10" type="ORF">PSEHALCIP103_01092</name>
</gene>
<evidence type="ECO:0000256" key="1">
    <source>
        <dbReference type="ARBA" id="ARBA00023002"/>
    </source>
</evidence>
<dbReference type="Gene3D" id="3.40.30.10">
    <property type="entry name" value="Glutaredoxin"/>
    <property type="match status" value="1"/>
</dbReference>
<comment type="function">
    <text evidence="3 7">Has an important function as a repair enzyme for proteins that have been inactivated by oxidation. Catalyzes the reversible oxidation-reduction of methionine sulfoxide in proteins to methionine.</text>
</comment>
<accession>A0A9W4VXS8</accession>
<evidence type="ECO:0000256" key="2">
    <source>
        <dbReference type="ARBA" id="ARBA00023268"/>
    </source>
</evidence>
<comment type="catalytic activity">
    <reaction evidence="4 7">
        <text>L-methionyl-[protein] + [thioredoxin]-disulfide + H2O = L-methionyl-(S)-S-oxide-[protein] + [thioredoxin]-dithiol</text>
        <dbReference type="Rhea" id="RHEA:14217"/>
        <dbReference type="Rhea" id="RHEA-COMP:10698"/>
        <dbReference type="Rhea" id="RHEA-COMP:10700"/>
        <dbReference type="Rhea" id="RHEA-COMP:12313"/>
        <dbReference type="Rhea" id="RHEA-COMP:12315"/>
        <dbReference type="ChEBI" id="CHEBI:15377"/>
        <dbReference type="ChEBI" id="CHEBI:16044"/>
        <dbReference type="ChEBI" id="CHEBI:29950"/>
        <dbReference type="ChEBI" id="CHEBI:44120"/>
        <dbReference type="ChEBI" id="CHEBI:50058"/>
        <dbReference type="EC" id="1.8.4.11"/>
    </reaction>
</comment>
<dbReference type="InterPro" id="IPR012336">
    <property type="entry name" value="Thioredoxin-like_fold"/>
</dbReference>
<dbReference type="InterPro" id="IPR002569">
    <property type="entry name" value="Met_Sox_Rdtase_MsrA_dom"/>
</dbReference>
<keyword evidence="8" id="KW-0732">Signal</keyword>
<dbReference type="InterPro" id="IPR011057">
    <property type="entry name" value="Mss4-like_sf"/>
</dbReference>
<keyword evidence="2" id="KW-0511">Multifunctional enzyme</keyword>
<comment type="caution">
    <text evidence="10">The sequence shown here is derived from an EMBL/GenBank/DDBJ whole genome shotgun (WGS) entry which is preliminary data.</text>
</comment>
<reference evidence="10" key="1">
    <citation type="submission" date="2022-07" db="EMBL/GenBank/DDBJ databases">
        <authorList>
            <person name="Criscuolo A."/>
        </authorList>
    </citation>
    <scope>NUCLEOTIDE SEQUENCE</scope>
    <source>
        <strain evidence="10">CIP103197</strain>
    </source>
</reference>
<feature type="chain" id="PRO_5040818909" description="Peptide methionine sulfoxide reductase MsrA" evidence="8">
    <location>
        <begin position="24"/>
        <end position="435"/>
    </location>
</feature>
<feature type="domain" description="MsrB" evidence="9">
    <location>
        <begin position="302"/>
        <end position="426"/>
    </location>
</feature>
<evidence type="ECO:0000313" key="10">
    <source>
        <dbReference type="EMBL" id="CAH9054727.1"/>
    </source>
</evidence>
<dbReference type="Pfam" id="PF01641">
    <property type="entry name" value="SelR"/>
    <property type="match status" value="1"/>
</dbReference>
<feature type="signal peptide" evidence="8">
    <location>
        <begin position="1"/>
        <end position="23"/>
    </location>
</feature>
<dbReference type="HAMAP" id="MF_01401">
    <property type="entry name" value="MsrA"/>
    <property type="match status" value="1"/>
</dbReference>
<dbReference type="Gene3D" id="2.170.150.20">
    <property type="entry name" value="Peptide methionine sulfoxide reductase"/>
    <property type="match status" value="1"/>
</dbReference>
<organism evidence="10 11">
    <name type="scientific">Pseudoalteromonas haloplanktis</name>
    <name type="common">Alteromonas haloplanktis</name>
    <dbReference type="NCBI Taxonomy" id="228"/>
    <lineage>
        <taxon>Bacteria</taxon>
        <taxon>Pseudomonadati</taxon>
        <taxon>Pseudomonadota</taxon>
        <taxon>Gammaproteobacteria</taxon>
        <taxon>Alteromonadales</taxon>
        <taxon>Pseudoalteromonadaceae</taxon>
        <taxon>Pseudoalteromonas</taxon>
    </lineage>
</organism>
<dbReference type="GO" id="GO:0008113">
    <property type="term" value="F:peptide-methionine (S)-S-oxide reductase activity"/>
    <property type="evidence" value="ECO:0007669"/>
    <property type="project" value="UniProtKB-UniRule"/>
</dbReference>
<dbReference type="SUPFAM" id="SSF55068">
    <property type="entry name" value="Peptide methionine sulfoxide reductase"/>
    <property type="match status" value="1"/>
</dbReference>
<keyword evidence="1 7" id="KW-0560">Oxidoreductase</keyword>
<evidence type="ECO:0000256" key="6">
    <source>
        <dbReference type="ARBA" id="ARBA00048782"/>
    </source>
</evidence>
<dbReference type="PANTHER" id="PTHR43774:SF1">
    <property type="entry name" value="PEPTIDE METHIONINE SULFOXIDE REDUCTASE MSRA 2"/>
    <property type="match status" value="1"/>
</dbReference>
<protein>
    <recommendedName>
        <fullName evidence="7">Peptide methionine sulfoxide reductase MsrA</fullName>
        <shortName evidence="7">Protein-methionine-S-oxide reductase</shortName>
        <ecNumber evidence="7">1.8.4.11</ecNumber>
    </recommendedName>
    <alternativeName>
        <fullName evidence="7">Peptide-methionine (S)-S-oxide reductase</fullName>
        <shortName evidence="7">Peptide Met(O) reductase</shortName>
    </alternativeName>
</protein>
<evidence type="ECO:0000256" key="3">
    <source>
        <dbReference type="ARBA" id="ARBA00024679"/>
    </source>
</evidence>
<name>A0A9W4VXS8_PSEHA</name>
<dbReference type="PROSITE" id="PS51790">
    <property type="entry name" value="MSRB"/>
    <property type="match status" value="1"/>
</dbReference>
<dbReference type="InterPro" id="IPR036249">
    <property type="entry name" value="Thioredoxin-like_sf"/>
</dbReference>
<proteinExistence type="inferred from homology"/>
<keyword evidence="11" id="KW-1185">Reference proteome</keyword>
<evidence type="ECO:0000256" key="7">
    <source>
        <dbReference type="HAMAP-Rule" id="MF_01401"/>
    </source>
</evidence>
<dbReference type="InterPro" id="IPR002579">
    <property type="entry name" value="Met_Sox_Rdtase_MsrB_dom"/>
</dbReference>
<dbReference type="GO" id="GO:0033743">
    <property type="term" value="F:peptide-methionine (R)-S-oxide reductase activity"/>
    <property type="evidence" value="ECO:0007669"/>
    <property type="project" value="UniProtKB-EC"/>
</dbReference>
<sequence>MFKRVILSAFAIVGLLSAMSAISSDEIIKPTDLDATMHIEKIVLGSGCFWGAEKRYEALNGVLDAESGYADGQGFKPTYRNITKLSRRFDEDNYAEVVQVTFNSNIISAKELLQNYYESHDPTQKNRQGNDVGTQYRSIILTTTDQQASIAKAVTNEYQQLLSKADYGKIVTQIKPLERFYSAEEYHQNYLEKNPNGYCPDHSTGVVFTQSDKQQIDNTALSNGKQIVILDSQSYCPYCEKFKAAVANDYKGTIPMTFRHADQLNGLTIKSATWATPTILFLEDGVEVYSRQGYMDAELFYKALGAFKLGDSEAYKVAFNAKTDSPYCKEYTIFKNTPDGIFIDKLSGEPLFDTRDRFNSGTGWLSFTHPVKDSVTQHEDNSWGMQRIELKSKSTGIHLGHLFPGEGPNGQDRYCINATVLEFVAREEINRSDDV</sequence>
<comment type="catalytic activity">
    <reaction evidence="5">
        <text>L-methionyl-[protein] + [thioredoxin]-disulfide + H2O = L-methionyl-(R)-S-oxide-[protein] + [thioredoxin]-dithiol</text>
        <dbReference type="Rhea" id="RHEA:24164"/>
        <dbReference type="Rhea" id="RHEA-COMP:10698"/>
        <dbReference type="Rhea" id="RHEA-COMP:10700"/>
        <dbReference type="Rhea" id="RHEA-COMP:12313"/>
        <dbReference type="Rhea" id="RHEA-COMP:12314"/>
        <dbReference type="ChEBI" id="CHEBI:15377"/>
        <dbReference type="ChEBI" id="CHEBI:16044"/>
        <dbReference type="ChEBI" id="CHEBI:29950"/>
        <dbReference type="ChEBI" id="CHEBI:45764"/>
        <dbReference type="ChEBI" id="CHEBI:50058"/>
        <dbReference type="EC" id="1.8.4.12"/>
    </reaction>
</comment>
<comment type="catalytic activity">
    <reaction evidence="6 7">
        <text>[thioredoxin]-disulfide + L-methionine + H2O = L-methionine (S)-S-oxide + [thioredoxin]-dithiol</text>
        <dbReference type="Rhea" id="RHEA:19993"/>
        <dbReference type="Rhea" id="RHEA-COMP:10698"/>
        <dbReference type="Rhea" id="RHEA-COMP:10700"/>
        <dbReference type="ChEBI" id="CHEBI:15377"/>
        <dbReference type="ChEBI" id="CHEBI:29950"/>
        <dbReference type="ChEBI" id="CHEBI:50058"/>
        <dbReference type="ChEBI" id="CHEBI:57844"/>
        <dbReference type="ChEBI" id="CHEBI:58772"/>
        <dbReference type="EC" id="1.8.4.11"/>
    </reaction>
</comment>
<evidence type="ECO:0000256" key="8">
    <source>
        <dbReference type="SAM" id="SignalP"/>
    </source>
</evidence>
<dbReference type="Proteomes" id="UP001152447">
    <property type="component" value="Unassembled WGS sequence"/>
</dbReference>
<feature type="active site" evidence="7">
    <location>
        <position position="48"/>
    </location>
</feature>
<evidence type="ECO:0000259" key="9">
    <source>
        <dbReference type="PROSITE" id="PS51790"/>
    </source>
</evidence>
<dbReference type="EMBL" id="CAMAPB010000011">
    <property type="protein sequence ID" value="CAH9054727.1"/>
    <property type="molecule type" value="Genomic_DNA"/>
</dbReference>
<dbReference type="EC" id="1.8.4.11" evidence="7"/>
<evidence type="ECO:0000256" key="4">
    <source>
        <dbReference type="ARBA" id="ARBA00047806"/>
    </source>
</evidence>
<dbReference type="InterPro" id="IPR036509">
    <property type="entry name" value="Met_Sox_Rdtase_MsrA_sf"/>
</dbReference>
<dbReference type="AlphaFoldDB" id="A0A9W4VXS8"/>
<dbReference type="SUPFAM" id="SSF51316">
    <property type="entry name" value="Mss4-like"/>
    <property type="match status" value="1"/>
</dbReference>
<comment type="similarity">
    <text evidence="7">Belongs to the MsrA Met sulfoxide reductase family.</text>
</comment>
<dbReference type="Pfam" id="PF01625">
    <property type="entry name" value="PMSR"/>
    <property type="match status" value="1"/>
</dbReference>
<evidence type="ECO:0000256" key="5">
    <source>
        <dbReference type="ARBA" id="ARBA00048488"/>
    </source>
</evidence>